<dbReference type="AlphaFoldDB" id="A0A7U7JRS4"/>
<dbReference type="GO" id="GO:0010181">
    <property type="term" value="F:FMN binding"/>
    <property type="evidence" value="ECO:0007669"/>
    <property type="project" value="InterPro"/>
</dbReference>
<dbReference type="InterPro" id="IPR002563">
    <property type="entry name" value="Flavin_Rdtase-like_dom"/>
</dbReference>
<gene>
    <name evidence="6" type="primary">ywrF</name>
    <name evidence="6" type="ORF">BN1326_150184</name>
</gene>
<dbReference type="InterPro" id="IPR012349">
    <property type="entry name" value="Split_barrel_FMN-bd"/>
</dbReference>
<dbReference type="KEGG" id="suh:SAMSHR1132_24870"/>
<organism evidence="6 7">
    <name type="scientific">Staphylococcus argenteus</name>
    <dbReference type="NCBI Taxonomy" id="985002"/>
    <lineage>
        <taxon>Bacteria</taxon>
        <taxon>Bacillati</taxon>
        <taxon>Bacillota</taxon>
        <taxon>Bacilli</taxon>
        <taxon>Bacillales</taxon>
        <taxon>Staphylococcaceae</taxon>
        <taxon>Staphylococcus</taxon>
    </lineage>
</organism>
<reference evidence="6 7" key="1">
    <citation type="submission" date="2015-04" db="EMBL/GenBank/DDBJ databases">
        <authorList>
            <person name="Cao L."/>
            <person name="Gao C.H."/>
        </authorList>
    </citation>
    <scope>NUCLEOTIDE SEQUENCE [LARGE SCALE GENOMIC DNA]</scope>
    <source>
        <strain evidence="6 7">SH3</strain>
    </source>
</reference>
<dbReference type="GO" id="GO:0016646">
    <property type="term" value="F:oxidoreductase activity, acting on the CH-NH group of donors, NAD or NADP as acceptor"/>
    <property type="evidence" value="ECO:0007669"/>
    <property type="project" value="UniProtKB-ARBA"/>
</dbReference>
<sequence length="213" mass="23532">MVILRKEVGIMRTFDAQSLSAKENYKLLIGSIIPRPIAFVTTLNQDISVNAAPFSFFNIVNNHPPMIAIAVQRAGGKRKDTALNIERTGDFVVHITDEDNVQDINETAAPLVYGDSELSRTELSLVTSTTIKTPGIQEAKMRFECKLSQIILLGDELDGADLIIGEIVTYHIDDSIYEGDFKINPHGLQAVSRLAGNDYAKLGEIFTINRPEK</sequence>
<comment type="similarity">
    <text evidence="4">Belongs to the flavoredoxin family.</text>
</comment>
<evidence type="ECO:0000256" key="2">
    <source>
        <dbReference type="ARBA" id="ARBA00022630"/>
    </source>
</evidence>
<dbReference type="PANTHER" id="PTHR33798:SF5">
    <property type="entry name" value="FLAVIN REDUCTASE LIKE DOMAIN-CONTAINING PROTEIN"/>
    <property type="match status" value="1"/>
</dbReference>
<dbReference type="SUPFAM" id="SSF50475">
    <property type="entry name" value="FMN-binding split barrel"/>
    <property type="match status" value="1"/>
</dbReference>
<evidence type="ECO:0000259" key="5">
    <source>
        <dbReference type="SMART" id="SM00903"/>
    </source>
</evidence>
<feature type="domain" description="Flavin reductase like" evidence="5">
    <location>
        <begin position="30"/>
        <end position="179"/>
    </location>
</feature>
<dbReference type="SMART" id="SM00903">
    <property type="entry name" value="Flavin_Reduct"/>
    <property type="match status" value="1"/>
</dbReference>
<dbReference type="PANTHER" id="PTHR33798">
    <property type="entry name" value="FLAVOPROTEIN OXYGENASE"/>
    <property type="match status" value="1"/>
</dbReference>
<protein>
    <recommendedName>
        <fullName evidence="5">Flavin reductase like domain-containing protein</fullName>
    </recommendedName>
</protein>
<evidence type="ECO:0000256" key="4">
    <source>
        <dbReference type="ARBA" id="ARBA00038054"/>
    </source>
</evidence>
<accession>A0A7U7JRS4</accession>
<keyword evidence="3" id="KW-0288">FMN</keyword>
<dbReference type="EMBL" id="CVOU01000007">
    <property type="protein sequence ID" value="CRI18488.1"/>
    <property type="molecule type" value="Genomic_DNA"/>
</dbReference>
<keyword evidence="7" id="KW-1185">Reference proteome</keyword>
<dbReference type="Proteomes" id="UP000236509">
    <property type="component" value="Unassembled WGS sequence"/>
</dbReference>
<dbReference type="Pfam" id="PF01613">
    <property type="entry name" value="Flavin_Reduct"/>
    <property type="match status" value="1"/>
</dbReference>
<dbReference type="Gene3D" id="2.30.110.10">
    <property type="entry name" value="Electron Transport, Fmn-binding Protein, Chain A"/>
    <property type="match status" value="1"/>
</dbReference>
<evidence type="ECO:0000313" key="7">
    <source>
        <dbReference type="Proteomes" id="UP000236509"/>
    </source>
</evidence>
<evidence type="ECO:0000313" key="6">
    <source>
        <dbReference type="EMBL" id="CRI18488.1"/>
    </source>
</evidence>
<evidence type="ECO:0000256" key="1">
    <source>
        <dbReference type="ARBA" id="ARBA00001917"/>
    </source>
</evidence>
<keyword evidence="2" id="KW-0285">Flavoprotein</keyword>
<evidence type="ECO:0000256" key="3">
    <source>
        <dbReference type="ARBA" id="ARBA00022643"/>
    </source>
</evidence>
<comment type="caution">
    <text evidence="6">The sequence shown here is derived from an EMBL/GenBank/DDBJ whole genome shotgun (WGS) entry which is preliminary data.</text>
</comment>
<comment type="cofactor">
    <cofactor evidence="1">
        <name>FMN</name>
        <dbReference type="ChEBI" id="CHEBI:58210"/>
    </cofactor>
</comment>
<proteinExistence type="inferred from homology"/>
<name>A0A7U7JRS4_9STAP</name>